<dbReference type="AlphaFoldDB" id="A0A438KJA4"/>
<feature type="signal peptide" evidence="1">
    <location>
        <begin position="1"/>
        <end position="18"/>
    </location>
</feature>
<comment type="caution">
    <text evidence="2">The sequence shown here is derived from an EMBL/GenBank/DDBJ whole genome shotgun (WGS) entry which is preliminary data.</text>
</comment>
<gene>
    <name evidence="2" type="ORF">CK203_001993</name>
</gene>
<evidence type="ECO:0000313" key="2">
    <source>
        <dbReference type="EMBL" id="RVX21271.1"/>
    </source>
</evidence>
<evidence type="ECO:0000313" key="3">
    <source>
        <dbReference type="Proteomes" id="UP000288805"/>
    </source>
</evidence>
<sequence length="69" mass="7975">MSSTSFVVALALFHLSFFHLNFHQSNFEVQKPYDVSQDQRYSYVDGVHKLWVYSVGTPPLGKHVARSSW</sequence>
<dbReference type="PANTHER" id="PTHR33681">
    <property type="entry name" value="BINDING PROTEIN, PUTATIVE, EXPRESSED-RELATED"/>
    <property type="match status" value="1"/>
</dbReference>
<proteinExistence type="predicted"/>
<organism evidence="2 3">
    <name type="scientific">Vitis vinifera</name>
    <name type="common">Grape</name>
    <dbReference type="NCBI Taxonomy" id="29760"/>
    <lineage>
        <taxon>Eukaryota</taxon>
        <taxon>Viridiplantae</taxon>
        <taxon>Streptophyta</taxon>
        <taxon>Embryophyta</taxon>
        <taxon>Tracheophyta</taxon>
        <taxon>Spermatophyta</taxon>
        <taxon>Magnoliopsida</taxon>
        <taxon>eudicotyledons</taxon>
        <taxon>Gunneridae</taxon>
        <taxon>Pentapetalae</taxon>
        <taxon>rosids</taxon>
        <taxon>Vitales</taxon>
        <taxon>Vitaceae</taxon>
        <taxon>Viteae</taxon>
        <taxon>Vitis</taxon>
    </lineage>
</organism>
<reference evidence="2 3" key="1">
    <citation type="journal article" date="2018" name="PLoS Genet.">
        <title>Population sequencing reveals clonal diversity and ancestral inbreeding in the grapevine cultivar Chardonnay.</title>
        <authorList>
            <person name="Roach M.J."/>
            <person name="Johnson D.L."/>
            <person name="Bohlmann J."/>
            <person name="van Vuuren H.J."/>
            <person name="Jones S.J."/>
            <person name="Pretorius I.S."/>
            <person name="Schmidt S.A."/>
            <person name="Borneman A.R."/>
        </authorList>
    </citation>
    <scope>NUCLEOTIDE SEQUENCE [LARGE SCALE GENOMIC DNA]</scope>
    <source>
        <strain evidence="3">cv. Chardonnay</strain>
        <tissue evidence="2">Leaf</tissue>
    </source>
</reference>
<accession>A0A438KJA4</accession>
<evidence type="ECO:0000256" key="1">
    <source>
        <dbReference type="SAM" id="SignalP"/>
    </source>
</evidence>
<name>A0A438KJA4_VITVI</name>
<protein>
    <submittedName>
        <fullName evidence="2">Uncharacterized protein</fullName>
    </submittedName>
</protein>
<dbReference type="EMBL" id="QGNW01000005">
    <property type="protein sequence ID" value="RVX21271.1"/>
    <property type="molecule type" value="Genomic_DNA"/>
</dbReference>
<feature type="chain" id="PRO_5019174849" evidence="1">
    <location>
        <begin position="19"/>
        <end position="69"/>
    </location>
</feature>
<keyword evidence="1" id="KW-0732">Signal</keyword>
<dbReference type="PANTHER" id="PTHR33681:SF4">
    <property type="entry name" value="OS12G0171100 PROTEIN"/>
    <property type="match status" value="1"/>
</dbReference>
<dbReference type="Proteomes" id="UP000288805">
    <property type="component" value="Unassembled WGS sequence"/>
</dbReference>